<protein>
    <recommendedName>
        <fullName evidence="4">DUF1614 domain-containing protein</fullName>
    </recommendedName>
</protein>
<dbReference type="STRING" id="498761.HM1_1982"/>
<feature type="transmembrane region" description="Helical" evidence="1">
    <location>
        <begin position="62"/>
        <end position="80"/>
    </location>
</feature>
<keyword evidence="1" id="KW-1133">Transmembrane helix</keyword>
<proteinExistence type="predicted"/>
<dbReference type="HOGENOM" id="CLU_1127851_0_0_9"/>
<evidence type="ECO:0000313" key="3">
    <source>
        <dbReference type="Proteomes" id="UP000008550"/>
    </source>
</evidence>
<reference evidence="2 3" key="1">
    <citation type="journal article" date="2008" name="J. Bacteriol.">
        <title>The genome of Heliobacterium modesticaldum, a phototrophic representative of the Firmicutes containing the simplest photosynthetic apparatus.</title>
        <authorList>
            <person name="Sattley W.M."/>
            <person name="Madigan M.T."/>
            <person name="Swingley W.D."/>
            <person name="Cheung P.C."/>
            <person name="Clocksin K.M."/>
            <person name="Conrad A.L."/>
            <person name="Dejesa L.C."/>
            <person name="Honchak B.M."/>
            <person name="Jung D.O."/>
            <person name="Karbach L.E."/>
            <person name="Kurdoglu A."/>
            <person name="Lahiri S."/>
            <person name="Mastrian S.D."/>
            <person name="Page L.E."/>
            <person name="Taylor H.L."/>
            <person name="Wang Z.T."/>
            <person name="Raymond J."/>
            <person name="Chen M."/>
            <person name="Blankenship R.E."/>
            <person name="Touchman J.W."/>
        </authorList>
    </citation>
    <scope>NUCLEOTIDE SEQUENCE [LARGE SCALE GENOMIC DNA]</scope>
    <source>
        <strain evidence="3">ATCC 51547 / Ice1</strain>
    </source>
</reference>
<feature type="transmembrane region" description="Helical" evidence="1">
    <location>
        <begin position="89"/>
        <end position="108"/>
    </location>
</feature>
<accession>B0TFW0</accession>
<feature type="transmembrane region" description="Helical" evidence="1">
    <location>
        <begin position="172"/>
        <end position="192"/>
    </location>
</feature>
<dbReference type="eggNOG" id="COG4089">
    <property type="taxonomic scope" value="Bacteria"/>
</dbReference>
<gene>
    <name evidence="2" type="ORF">HM1_1982</name>
</gene>
<feature type="transmembrane region" description="Helical" evidence="1">
    <location>
        <begin position="120"/>
        <end position="151"/>
    </location>
</feature>
<dbReference type="AlphaFoldDB" id="B0TFW0"/>
<evidence type="ECO:0000256" key="1">
    <source>
        <dbReference type="SAM" id="Phobius"/>
    </source>
</evidence>
<dbReference type="RefSeq" id="WP_012283041.1">
    <property type="nucleotide sequence ID" value="NC_010337.2"/>
</dbReference>
<keyword evidence="1" id="KW-0812">Transmembrane</keyword>
<keyword evidence="1" id="KW-0472">Membrane</keyword>
<dbReference type="OrthoDB" id="2080644at2"/>
<evidence type="ECO:0000313" key="2">
    <source>
        <dbReference type="EMBL" id="ABZ84540.1"/>
    </source>
</evidence>
<name>B0TFW0_HELMI</name>
<dbReference type="EMBL" id="CP000930">
    <property type="protein sequence ID" value="ABZ84540.1"/>
    <property type="molecule type" value="Genomic_DNA"/>
</dbReference>
<feature type="transmembrane region" description="Helical" evidence="1">
    <location>
        <begin position="36"/>
        <end position="56"/>
    </location>
</feature>
<evidence type="ECO:0008006" key="4">
    <source>
        <dbReference type="Google" id="ProtNLM"/>
    </source>
</evidence>
<keyword evidence="3" id="KW-1185">Reference proteome</keyword>
<organism evidence="2 3">
    <name type="scientific">Heliobacterium modesticaldum (strain ATCC 51547 / Ice1)</name>
    <dbReference type="NCBI Taxonomy" id="498761"/>
    <lineage>
        <taxon>Bacteria</taxon>
        <taxon>Bacillati</taxon>
        <taxon>Bacillota</taxon>
        <taxon>Clostridia</taxon>
        <taxon>Eubacteriales</taxon>
        <taxon>Heliobacteriaceae</taxon>
        <taxon>Heliomicrobium</taxon>
    </lineage>
</organism>
<sequence>MPRYPIGAMLILLSLILLFFGMGEGILRRLRFSGKTLLLALLLWWMALFVDIPLGWDLPWEGINAGGIVIPLIFGFALIGKTTLQARRLWLAIATVALSGLIGMQVLGVESDHFLWDGHWLFTLLGAVGAATVAVEVRGALAAVLLGSVLAETIGPFMNEHWAMRPIERAGILGSGIVYDRIVLSAFFIFWLTSLSEQVGEWKPEKLREASVERMRWLSRTIPLFRRVESRQGELKQPKQDDGPPE</sequence>
<dbReference type="KEGG" id="hmo:HM1_1982"/>
<feature type="transmembrane region" description="Helical" evidence="1">
    <location>
        <begin position="6"/>
        <end position="27"/>
    </location>
</feature>
<dbReference type="Proteomes" id="UP000008550">
    <property type="component" value="Chromosome"/>
</dbReference>